<dbReference type="EMBL" id="KN847550">
    <property type="protein sequence ID" value="KIW02306.1"/>
    <property type="molecule type" value="Genomic_DNA"/>
</dbReference>
<dbReference type="VEuPathDB" id="FungiDB:PV09_06453"/>
<dbReference type="InParanoid" id="A0A0D1XJ31"/>
<dbReference type="RefSeq" id="XP_016212175.1">
    <property type="nucleotide sequence ID" value="XM_016360093.1"/>
</dbReference>
<proteinExistence type="predicted"/>
<evidence type="ECO:0000313" key="2">
    <source>
        <dbReference type="EMBL" id="KIW02306.1"/>
    </source>
</evidence>
<dbReference type="Proteomes" id="UP000053259">
    <property type="component" value="Unassembled WGS sequence"/>
</dbReference>
<evidence type="ECO:0000256" key="1">
    <source>
        <dbReference type="SAM" id="MobiDB-lite"/>
    </source>
</evidence>
<organism evidence="2 3">
    <name type="scientific">Verruconis gallopava</name>
    <dbReference type="NCBI Taxonomy" id="253628"/>
    <lineage>
        <taxon>Eukaryota</taxon>
        <taxon>Fungi</taxon>
        <taxon>Dikarya</taxon>
        <taxon>Ascomycota</taxon>
        <taxon>Pezizomycotina</taxon>
        <taxon>Dothideomycetes</taxon>
        <taxon>Pleosporomycetidae</taxon>
        <taxon>Venturiales</taxon>
        <taxon>Sympoventuriaceae</taxon>
        <taxon>Verruconis</taxon>
    </lineage>
</organism>
<feature type="region of interest" description="Disordered" evidence="1">
    <location>
        <begin position="20"/>
        <end position="59"/>
    </location>
</feature>
<evidence type="ECO:0000313" key="3">
    <source>
        <dbReference type="Proteomes" id="UP000053259"/>
    </source>
</evidence>
<reference evidence="2 3" key="1">
    <citation type="submission" date="2015-01" db="EMBL/GenBank/DDBJ databases">
        <title>The Genome Sequence of Ochroconis gallopava CBS43764.</title>
        <authorList>
            <consortium name="The Broad Institute Genomics Platform"/>
            <person name="Cuomo C."/>
            <person name="de Hoog S."/>
            <person name="Gorbushina A."/>
            <person name="Stielow B."/>
            <person name="Teixiera M."/>
            <person name="Abouelleil A."/>
            <person name="Chapman S.B."/>
            <person name="Priest M."/>
            <person name="Young S.K."/>
            <person name="Wortman J."/>
            <person name="Nusbaum C."/>
            <person name="Birren B."/>
        </authorList>
    </citation>
    <scope>NUCLEOTIDE SEQUENCE [LARGE SCALE GENOMIC DNA]</scope>
    <source>
        <strain evidence="2 3">CBS 43764</strain>
    </source>
</reference>
<feature type="compositionally biased region" description="Acidic residues" evidence="1">
    <location>
        <begin position="21"/>
        <end position="36"/>
    </location>
</feature>
<dbReference type="GeneID" id="27314426"/>
<gene>
    <name evidence="2" type="ORF">PV09_06453</name>
</gene>
<protein>
    <submittedName>
        <fullName evidence="2">Uncharacterized protein</fullName>
    </submittedName>
</protein>
<dbReference type="HOGENOM" id="CLU_1497350_0_0_1"/>
<keyword evidence="3" id="KW-1185">Reference proteome</keyword>
<name>A0A0D1XJ31_9PEZI</name>
<feature type="compositionally biased region" description="Low complexity" evidence="1">
    <location>
        <begin position="37"/>
        <end position="46"/>
    </location>
</feature>
<sequence>MLGVELDGCPHEFERCALGVDDAEDDGYDDDDDEDNNNSNNSNNNFDYDDDDSQTQEHSACLVQSSFARRVRFSVRLQRAPTTANASDRTRANGRARWRRGCRLGLAQDQRQPASNNDAVRRAFLCITHDHTTRHLPQEPADSWEPIRHIHHHRPIAAVVIVISISQQFSPSLLADPFVA</sequence>
<accession>A0A0D1XJ31</accession>
<dbReference type="AlphaFoldDB" id="A0A0D1XJ31"/>